<keyword evidence="3 7" id="KW-0812">Transmembrane</keyword>
<evidence type="ECO:0000256" key="1">
    <source>
        <dbReference type="ARBA" id="ARBA00004651"/>
    </source>
</evidence>
<keyword evidence="10" id="KW-1185">Reference proteome</keyword>
<sequence length="456" mass="47961">MEQVTVHEGSTLGAPSAGESGQGAPADRPWRSPLAQDSPKAGSAAGLNWDTCGDLAPLRSFLQCSPPSTPRGHAVHTPRPQQLDCVPTAARLHASSCRPPTEALCADIQRADLVGLCQQGRVGVPADHQQAVSGMEGCSPGCLPSVALVPGRKPTSEPPTAVLHDGGAAMAALSTSSVGSVGDVSSEGPPSPLAPAAAAAAVGQAVSECWASIFNGVSNQNTAVSLKALMDTMCPPTKSCVLRNTLQEQAPAHRLCCLLLLSTIPESAFASAAASPSSSNWLKDLLSFVLHIDSHLNDLILQHGKTTYLILWSIVFCETGLVLTPFLPGDSLLFTAGTFAARGSLSIGLLVATFLTSAILGDAVNYAVGKWLGGKAMNSKLINKEYIAKTERYFAKHGGRAIILARFVPIIRTFAHLSSVASSALSFLIWIEIVLRKTAPFLREKFTRSSRYWAHW</sequence>
<evidence type="ECO:0000256" key="5">
    <source>
        <dbReference type="ARBA" id="ARBA00023136"/>
    </source>
</evidence>
<keyword evidence="2" id="KW-1003">Cell membrane</keyword>
<organism evidence="9 10">
    <name type="scientific">Apatococcus fuscideae</name>
    <dbReference type="NCBI Taxonomy" id="2026836"/>
    <lineage>
        <taxon>Eukaryota</taxon>
        <taxon>Viridiplantae</taxon>
        <taxon>Chlorophyta</taxon>
        <taxon>core chlorophytes</taxon>
        <taxon>Trebouxiophyceae</taxon>
        <taxon>Chlorellales</taxon>
        <taxon>Chlorellaceae</taxon>
        <taxon>Apatococcus</taxon>
    </lineage>
</organism>
<evidence type="ECO:0000313" key="10">
    <source>
        <dbReference type="Proteomes" id="UP001485043"/>
    </source>
</evidence>
<comment type="caution">
    <text evidence="9">The sequence shown here is derived from an EMBL/GenBank/DDBJ whole genome shotgun (WGS) entry which is preliminary data.</text>
</comment>
<gene>
    <name evidence="9" type="ORF">WJX84_003775</name>
</gene>
<dbReference type="InterPro" id="IPR032816">
    <property type="entry name" value="VTT_dom"/>
</dbReference>
<dbReference type="InterPro" id="IPR032818">
    <property type="entry name" value="DedA-like"/>
</dbReference>
<dbReference type="Proteomes" id="UP001485043">
    <property type="component" value="Unassembled WGS sequence"/>
</dbReference>
<comment type="subcellular location">
    <subcellularLocation>
        <location evidence="1">Cell membrane</location>
        <topology evidence="1">Multi-pass membrane protein</topology>
    </subcellularLocation>
</comment>
<evidence type="ECO:0000256" key="2">
    <source>
        <dbReference type="ARBA" id="ARBA00022475"/>
    </source>
</evidence>
<evidence type="ECO:0000259" key="8">
    <source>
        <dbReference type="Pfam" id="PF09335"/>
    </source>
</evidence>
<proteinExistence type="predicted"/>
<evidence type="ECO:0000256" key="7">
    <source>
        <dbReference type="SAM" id="Phobius"/>
    </source>
</evidence>
<protein>
    <recommendedName>
        <fullName evidence="8">VTT domain-containing protein</fullName>
    </recommendedName>
</protein>
<feature type="domain" description="VTT" evidence="8">
    <location>
        <begin position="327"/>
        <end position="415"/>
    </location>
</feature>
<name>A0AAW1T9I9_9CHLO</name>
<dbReference type="PANTHER" id="PTHR30353">
    <property type="entry name" value="INNER MEMBRANE PROTEIN DEDA-RELATED"/>
    <property type="match status" value="1"/>
</dbReference>
<feature type="transmembrane region" description="Helical" evidence="7">
    <location>
        <begin position="339"/>
        <end position="360"/>
    </location>
</feature>
<dbReference type="PANTHER" id="PTHR30353:SF0">
    <property type="entry name" value="TRANSMEMBRANE PROTEIN"/>
    <property type="match status" value="1"/>
</dbReference>
<dbReference type="EMBL" id="JALJOV010000159">
    <property type="protein sequence ID" value="KAK9866472.1"/>
    <property type="molecule type" value="Genomic_DNA"/>
</dbReference>
<dbReference type="AlphaFoldDB" id="A0AAW1T9I9"/>
<dbReference type="Pfam" id="PF09335">
    <property type="entry name" value="VTT_dom"/>
    <property type="match status" value="1"/>
</dbReference>
<dbReference type="GO" id="GO:0005886">
    <property type="term" value="C:plasma membrane"/>
    <property type="evidence" value="ECO:0007669"/>
    <property type="project" value="UniProtKB-SubCell"/>
</dbReference>
<evidence type="ECO:0000256" key="3">
    <source>
        <dbReference type="ARBA" id="ARBA00022692"/>
    </source>
</evidence>
<keyword evidence="5 7" id="KW-0472">Membrane</keyword>
<reference evidence="9 10" key="1">
    <citation type="journal article" date="2024" name="Nat. Commun.">
        <title>Phylogenomics reveals the evolutionary origins of lichenization in chlorophyte algae.</title>
        <authorList>
            <person name="Puginier C."/>
            <person name="Libourel C."/>
            <person name="Otte J."/>
            <person name="Skaloud P."/>
            <person name="Haon M."/>
            <person name="Grisel S."/>
            <person name="Petersen M."/>
            <person name="Berrin J.G."/>
            <person name="Delaux P.M."/>
            <person name="Dal Grande F."/>
            <person name="Keller J."/>
        </authorList>
    </citation>
    <scope>NUCLEOTIDE SEQUENCE [LARGE SCALE GENOMIC DNA]</scope>
    <source>
        <strain evidence="9 10">SAG 2523</strain>
    </source>
</reference>
<feature type="transmembrane region" description="Helical" evidence="7">
    <location>
        <begin position="308"/>
        <end position="327"/>
    </location>
</feature>
<feature type="region of interest" description="Disordered" evidence="6">
    <location>
        <begin position="1"/>
        <end position="47"/>
    </location>
</feature>
<keyword evidence="4 7" id="KW-1133">Transmembrane helix</keyword>
<evidence type="ECO:0000256" key="6">
    <source>
        <dbReference type="SAM" id="MobiDB-lite"/>
    </source>
</evidence>
<accession>A0AAW1T9I9</accession>
<evidence type="ECO:0000313" key="9">
    <source>
        <dbReference type="EMBL" id="KAK9866472.1"/>
    </source>
</evidence>
<evidence type="ECO:0000256" key="4">
    <source>
        <dbReference type="ARBA" id="ARBA00022989"/>
    </source>
</evidence>